<dbReference type="AlphaFoldDB" id="A0A5P1EQ73"/>
<evidence type="ECO:0000313" key="1">
    <source>
        <dbReference type="EMBL" id="ONK66949.1"/>
    </source>
</evidence>
<dbReference type="EMBL" id="CM007386">
    <property type="protein sequence ID" value="ONK66949.1"/>
    <property type="molecule type" value="Genomic_DNA"/>
</dbReference>
<name>A0A5P1EQ73_ASPOF</name>
<accession>A0A5P1EQ73</accession>
<sequence length="167" mass="18478">MSTIVHTAVDVLAIEVDAADMSISNYVLSFLACTREGVTLREIQGLLPSVGVCTTNFTGVDAILKKICYTHNYIKRRMMEENASLREDMSTIVQTAVDVLDLDIDAAGCRYRMMSSRSWSPPVEGSLSGRSRVVSLWLQSAQSTPRVTSLIMRSSDYLWDSDLSDSI</sequence>
<gene>
    <name evidence="1" type="ORF">A4U43_C06F13880</name>
</gene>
<protein>
    <submittedName>
        <fullName evidence="1">Uncharacterized protein</fullName>
    </submittedName>
</protein>
<keyword evidence="2" id="KW-1185">Reference proteome</keyword>
<organism evidence="1 2">
    <name type="scientific">Asparagus officinalis</name>
    <name type="common">Garden asparagus</name>
    <dbReference type="NCBI Taxonomy" id="4686"/>
    <lineage>
        <taxon>Eukaryota</taxon>
        <taxon>Viridiplantae</taxon>
        <taxon>Streptophyta</taxon>
        <taxon>Embryophyta</taxon>
        <taxon>Tracheophyta</taxon>
        <taxon>Spermatophyta</taxon>
        <taxon>Magnoliopsida</taxon>
        <taxon>Liliopsida</taxon>
        <taxon>Asparagales</taxon>
        <taxon>Asparagaceae</taxon>
        <taxon>Asparagoideae</taxon>
        <taxon>Asparagus</taxon>
    </lineage>
</organism>
<dbReference type="Proteomes" id="UP000243459">
    <property type="component" value="Chromosome 6"/>
</dbReference>
<evidence type="ECO:0000313" key="2">
    <source>
        <dbReference type="Proteomes" id="UP000243459"/>
    </source>
</evidence>
<reference evidence="2" key="1">
    <citation type="journal article" date="2017" name="Nat. Commun.">
        <title>The asparagus genome sheds light on the origin and evolution of a young Y chromosome.</title>
        <authorList>
            <person name="Harkess A."/>
            <person name="Zhou J."/>
            <person name="Xu C."/>
            <person name="Bowers J.E."/>
            <person name="Van der Hulst R."/>
            <person name="Ayyampalayam S."/>
            <person name="Mercati F."/>
            <person name="Riccardi P."/>
            <person name="McKain M.R."/>
            <person name="Kakrana A."/>
            <person name="Tang H."/>
            <person name="Ray J."/>
            <person name="Groenendijk J."/>
            <person name="Arikit S."/>
            <person name="Mathioni S.M."/>
            <person name="Nakano M."/>
            <person name="Shan H."/>
            <person name="Telgmann-Rauber A."/>
            <person name="Kanno A."/>
            <person name="Yue Z."/>
            <person name="Chen H."/>
            <person name="Li W."/>
            <person name="Chen Y."/>
            <person name="Xu X."/>
            <person name="Zhang Y."/>
            <person name="Luo S."/>
            <person name="Chen H."/>
            <person name="Gao J."/>
            <person name="Mao Z."/>
            <person name="Pires J.C."/>
            <person name="Luo M."/>
            <person name="Kudrna D."/>
            <person name="Wing R.A."/>
            <person name="Meyers B.C."/>
            <person name="Yi K."/>
            <person name="Kong H."/>
            <person name="Lavrijsen P."/>
            <person name="Sunseri F."/>
            <person name="Falavigna A."/>
            <person name="Ye Y."/>
            <person name="Leebens-Mack J.H."/>
            <person name="Chen G."/>
        </authorList>
    </citation>
    <scope>NUCLEOTIDE SEQUENCE [LARGE SCALE GENOMIC DNA]</scope>
    <source>
        <strain evidence="2">cv. DH0086</strain>
    </source>
</reference>
<proteinExistence type="predicted"/>
<dbReference type="Gramene" id="ONK66949">
    <property type="protein sequence ID" value="ONK66949"/>
    <property type="gene ID" value="A4U43_C06F13880"/>
</dbReference>